<accession>Q2SAQ4</accession>
<evidence type="ECO:0000313" key="1">
    <source>
        <dbReference type="EMBL" id="ABC32270.1"/>
    </source>
</evidence>
<proteinExistence type="predicted"/>
<dbReference type="HOGENOM" id="CLU_3310649_0_0_6"/>
<reference evidence="1 2" key="1">
    <citation type="journal article" date="2005" name="Nucleic Acids Res.">
        <title>Genomic blueprint of Hahella chejuensis, a marine microbe producing an algicidal agent.</title>
        <authorList>
            <person name="Jeong H."/>
            <person name="Yim J.H."/>
            <person name="Lee C."/>
            <person name="Choi S.-H."/>
            <person name="Park Y.K."/>
            <person name="Yoon S.H."/>
            <person name="Hur C.-G."/>
            <person name="Kang H.-Y."/>
            <person name="Kim D."/>
            <person name="Lee H.H."/>
            <person name="Park K.H."/>
            <person name="Park S.-H."/>
            <person name="Park H.-S."/>
            <person name="Lee H.K."/>
            <person name="Oh T.K."/>
            <person name="Kim J.F."/>
        </authorList>
    </citation>
    <scope>NUCLEOTIDE SEQUENCE [LARGE SCALE GENOMIC DNA]</scope>
    <source>
        <strain evidence="1 2">KCTC 2396</strain>
    </source>
</reference>
<dbReference type="AlphaFoldDB" id="Q2SAQ4"/>
<organism evidence="1 2">
    <name type="scientific">Hahella chejuensis (strain KCTC 2396)</name>
    <dbReference type="NCBI Taxonomy" id="349521"/>
    <lineage>
        <taxon>Bacteria</taxon>
        <taxon>Pseudomonadati</taxon>
        <taxon>Pseudomonadota</taxon>
        <taxon>Gammaproteobacteria</taxon>
        <taxon>Oceanospirillales</taxon>
        <taxon>Hahellaceae</taxon>
        <taxon>Hahella</taxon>
    </lineage>
</organism>
<dbReference type="KEGG" id="hch:HCH_05612"/>
<name>Q2SAQ4_HAHCH</name>
<keyword evidence="2" id="KW-1185">Reference proteome</keyword>
<sequence>MRAKSSFTTLMNQASVSVLTYLMAGALWEADANEILSTQ</sequence>
<evidence type="ECO:0000313" key="2">
    <source>
        <dbReference type="Proteomes" id="UP000000238"/>
    </source>
</evidence>
<dbReference type="EMBL" id="CP000155">
    <property type="protein sequence ID" value="ABC32270.1"/>
    <property type="molecule type" value="Genomic_DNA"/>
</dbReference>
<gene>
    <name evidence="1" type="ordered locus">HCH_05612</name>
</gene>
<protein>
    <submittedName>
        <fullName evidence="1">Uncharacterized protein</fullName>
    </submittedName>
</protein>
<dbReference type="Proteomes" id="UP000000238">
    <property type="component" value="Chromosome"/>
</dbReference>